<dbReference type="EMBL" id="MFNF01000001">
    <property type="protein sequence ID" value="OGH04719.1"/>
    <property type="molecule type" value="Genomic_DNA"/>
</dbReference>
<dbReference type="Pfam" id="PF09912">
    <property type="entry name" value="DUF2141"/>
    <property type="match status" value="1"/>
</dbReference>
<name>A0A1F6H2W2_9PROT</name>
<comment type="caution">
    <text evidence="1">The sequence shown here is derived from an EMBL/GenBank/DDBJ whole genome shotgun (WGS) entry which is preliminary data.</text>
</comment>
<sequence>MTASLSHATELTLEFPEVAGNSGPIQVALFSSRQQADFPFHRSPSPLLCFEIADKQPQGAVFRCDDLTPGRYAVFAYQDTNRNGQIDHHWYGPPKEGIGFSNQASPGLFGPPKFDQAAFELHEKPLTITIRLRPF</sequence>
<evidence type="ECO:0000313" key="1">
    <source>
        <dbReference type="EMBL" id="OGH04719.1"/>
    </source>
</evidence>
<protein>
    <recommendedName>
        <fullName evidence="3">DUF2141 domain-containing protein</fullName>
    </recommendedName>
</protein>
<dbReference type="InterPro" id="IPR018673">
    <property type="entry name" value="DUF2141"/>
</dbReference>
<dbReference type="AlphaFoldDB" id="A0A1F6H2W2"/>
<organism evidence="1 2">
    <name type="scientific">Candidatus Lambdaproteobacteria bacterium RIFOXYD2_FULL_56_26</name>
    <dbReference type="NCBI Taxonomy" id="1817773"/>
    <lineage>
        <taxon>Bacteria</taxon>
        <taxon>Pseudomonadati</taxon>
        <taxon>Pseudomonadota</taxon>
        <taxon>Candidatus Lambdaproteobacteria</taxon>
    </lineage>
</organism>
<evidence type="ECO:0000313" key="2">
    <source>
        <dbReference type="Proteomes" id="UP000177583"/>
    </source>
</evidence>
<evidence type="ECO:0008006" key="3">
    <source>
        <dbReference type="Google" id="ProtNLM"/>
    </source>
</evidence>
<proteinExistence type="predicted"/>
<reference evidence="1 2" key="1">
    <citation type="journal article" date="2016" name="Nat. Commun.">
        <title>Thousands of microbial genomes shed light on interconnected biogeochemical processes in an aquifer system.</title>
        <authorList>
            <person name="Anantharaman K."/>
            <person name="Brown C.T."/>
            <person name="Hug L.A."/>
            <person name="Sharon I."/>
            <person name="Castelle C.J."/>
            <person name="Probst A.J."/>
            <person name="Thomas B.C."/>
            <person name="Singh A."/>
            <person name="Wilkins M.J."/>
            <person name="Karaoz U."/>
            <person name="Brodie E.L."/>
            <person name="Williams K.H."/>
            <person name="Hubbard S.S."/>
            <person name="Banfield J.F."/>
        </authorList>
    </citation>
    <scope>NUCLEOTIDE SEQUENCE [LARGE SCALE GENOMIC DNA]</scope>
</reference>
<accession>A0A1F6H2W2</accession>
<dbReference type="Proteomes" id="UP000177583">
    <property type="component" value="Unassembled WGS sequence"/>
</dbReference>
<gene>
    <name evidence="1" type="ORF">A2557_06945</name>
</gene>